<feature type="transmembrane region" description="Helical" evidence="2">
    <location>
        <begin position="314"/>
        <end position="335"/>
    </location>
</feature>
<reference evidence="4 5" key="1">
    <citation type="submission" date="2021-10" db="EMBL/GenBank/DDBJ databases">
        <title>Streptomyces gossypii sp. nov., isolated from soil collected from cotton field.</title>
        <authorList>
            <person name="Ge X."/>
            <person name="Chen X."/>
            <person name="Liu W."/>
        </authorList>
    </citation>
    <scope>NUCLEOTIDE SEQUENCE [LARGE SCALE GENOMIC DNA]</scope>
    <source>
        <strain evidence="4 5">N2-109</strain>
    </source>
</reference>
<protein>
    <submittedName>
        <fullName evidence="4">Acyltransferase</fullName>
    </submittedName>
</protein>
<sequence>MAQEQVGGRRRDSTPLPVPAGGGGRGRPARLDSLTGVRFFAASGVVFAHAMTFGADGPAPEVVSWLGMSAVTLFFILSGYVLTHSWRPGDTARAFWRRRAAKVLPNHVLTWGGALLVTAVVGTALTPRDPGALADVAALLLVHTWVSPEYALAGNVVAWSLAAEALFYLLFPALIPLVLRLTRRGCLALAAVSLVVLWSLPLFCALLIDPHTMDGIPQGSDASWFLYVLPAARLPQFLLGMVVARLSVLAPELPRIGVLRVCGLLTVTLLAGSAWLPDAFMCSAVTTFSLALLIHAVSGLDLRGEWSLLRTRVAVFLGEISYALYLVHFQILILTHHVTSEHGWSRGPALTLALTLTLLMAWLLYVSVERPFMRRFARPRPRPRTQPPEVSRGRGRPWRPGRGW</sequence>
<feature type="region of interest" description="Disordered" evidence="1">
    <location>
        <begin position="1"/>
        <end position="28"/>
    </location>
</feature>
<keyword evidence="4" id="KW-0012">Acyltransferase</keyword>
<feature type="region of interest" description="Disordered" evidence="1">
    <location>
        <begin position="378"/>
        <end position="404"/>
    </location>
</feature>
<evidence type="ECO:0000313" key="5">
    <source>
        <dbReference type="Proteomes" id="UP001156389"/>
    </source>
</evidence>
<gene>
    <name evidence="4" type="ORF">LHJ74_09570</name>
</gene>
<dbReference type="InterPro" id="IPR002656">
    <property type="entry name" value="Acyl_transf_3_dom"/>
</dbReference>
<dbReference type="Proteomes" id="UP001156389">
    <property type="component" value="Unassembled WGS sequence"/>
</dbReference>
<feature type="transmembrane region" description="Helical" evidence="2">
    <location>
        <begin position="156"/>
        <end position="179"/>
    </location>
</feature>
<keyword evidence="2" id="KW-0472">Membrane</keyword>
<dbReference type="InterPro" id="IPR050879">
    <property type="entry name" value="Acyltransferase_3"/>
</dbReference>
<feature type="transmembrane region" description="Helical" evidence="2">
    <location>
        <begin position="37"/>
        <end position="56"/>
    </location>
</feature>
<proteinExistence type="predicted"/>
<dbReference type="Pfam" id="PF01757">
    <property type="entry name" value="Acyl_transf_3"/>
    <property type="match status" value="1"/>
</dbReference>
<keyword evidence="2" id="KW-0812">Transmembrane</keyword>
<name>A0ABT2JQJ1_9ACTN</name>
<dbReference type="PANTHER" id="PTHR23028:SF53">
    <property type="entry name" value="ACYL_TRANSF_3 DOMAIN-CONTAINING PROTEIN"/>
    <property type="match status" value="1"/>
</dbReference>
<dbReference type="GO" id="GO:0016746">
    <property type="term" value="F:acyltransferase activity"/>
    <property type="evidence" value="ECO:0007669"/>
    <property type="project" value="UniProtKB-KW"/>
</dbReference>
<feature type="transmembrane region" description="Helical" evidence="2">
    <location>
        <begin position="103"/>
        <end position="125"/>
    </location>
</feature>
<feature type="domain" description="Acyltransferase 3" evidence="3">
    <location>
        <begin position="33"/>
        <end position="365"/>
    </location>
</feature>
<feature type="transmembrane region" description="Helical" evidence="2">
    <location>
        <begin position="62"/>
        <end position="82"/>
    </location>
</feature>
<dbReference type="PANTHER" id="PTHR23028">
    <property type="entry name" value="ACETYLTRANSFERASE"/>
    <property type="match status" value="1"/>
</dbReference>
<feature type="compositionally biased region" description="Basic residues" evidence="1">
    <location>
        <begin position="393"/>
        <end position="404"/>
    </location>
</feature>
<accession>A0ABT2JQJ1</accession>
<keyword evidence="5" id="KW-1185">Reference proteome</keyword>
<dbReference type="EMBL" id="JAJAGO010000004">
    <property type="protein sequence ID" value="MCT2590158.1"/>
    <property type="molecule type" value="Genomic_DNA"/>
</dbReference>
<evidence type="ECO:0000256" key="2">
    <source>
        <dbReference type="SAM" id="Phobius"/>
    </source>
</evidence>
<evidence type="ECO:0000313" key="4">
    <source>
        <dbReference type="EMBL" id="MCT2590158.1"/>
    </source>
</evidence>
<keyword evidence="2" id="KW-1133">Transmembrane helix</keyword>
<keyword evidence="4" id="KW-0808">Transferase</keyword>
<feature type="transmembrane region" description="Helical" evidence="2">
    <location>
        <begin position="186"/>
        <end position="208"/>
    </location>
</feature>
<organism evidence="4 5">
    <name type="scientific">Streptomyces gossypii</name>
    <dbReference type="NCBI Taxonomy" id="2883101"/>
    <lineage>
        <taxon>Bacteria</taxon>
        <taxon>Bacillati</taxon>
        <taxon>Actinomycetota</taxon>
        <taxon>Actinomycetes</taxon>
        <taxon>Kitasatosporales</taxon>
        <taxon>Streptomycetaceae</taxon>
        <taxon>Streptomyces</taxon>
    </lineage>
</organism>
<evidence type="ECO:0000259" key="3">
    <source>
        <dbReference type="Pfam" id="PF01757"/>
    </source>
</evidence>
<feature type="transmembrane region" description="Helical" evidence="2">
    <location>
        <begin position="258"/>
        <end position="277"/>
    </location>
</feature>
<evidence type="ECO:0000256" key="1">
    <source>
        <dbReference type="SAM" id="MobiDB-lite"/>
    </source>
</evidence>
<dbReference type="RefSeq" id="WP_260217466.1">
    <property type="nucleotide sequence ID" value="NZ_JAJAGO010000004.1"/>
</dbReference>
<feature type="transmembrane region" description="Helical" evidence="2">
    <location>
        <begin position="224"/>
        <end position="246"/>
    </location>
</feature>
<feature type="transmembrane region" description="Helical" evidence="2">
    <location>
        <begin position="283"/>
        <end position="302"/>
    </location>
</feature>
<comment type="caution">
    <text evidence="4">The sequence shown here is derived from an EMBL/GenBank/DDBJ whole genome shotgun (WGS) entry which is preliminary data.</text>
</comment>
<feature type="transmembrane region" description="Helical" evidence="2">
    <location>
        <begin position="347"/>
        <end position="368"/>
    </location>
</feature>